<keyword evidence="11" id="KW-0325">Glycoprotein</keyword>
<dbReference type="Proteomes" id="UP000813462">
    <property type="component" value="Unassembled WGS sequence"/>
</dbReference>
<dbReference type="FunFam" id="3.80.10.10:FF:000041">
    <property type="entry name" value="LRR receptor-like serine/threonine-protein kinase ERECTA"/>
    <property type="match status" value="1"/>
</dbReference>
<protein>
    <submittedName>
        <fullName evidence="13">Uncharacterized protein</fullName>
    </submittedName>
</protein>
<keyword evidence="5 12" id="KW-0812">Transmembrane</keyword>
<evidence type="ECO:0000256" key="9">
    <source>
        <dbReference type="ARBA" id="ARBA00023136"/>
    </source>
</evidence>
<evidence type="ECO:0000313" key="14">
    <source>
        <dbReference type="Proteomes" id="UP000813462"/>
    </source>
</evidence>
<evidence type="ECO:0000256" key="12">
    <source>
        <dbReference type="SAM" id="Phobius"/>
    </source>
</evidence>
<dbReference type="FunFam" id="3.80.10.10:FF:000095">
    <property type="entry name" value="LRR receptor-like serine/threonine-protein kinase GSO1"/>
    <property type="match status" value="1"/>
</dbReference>
<dbReference type="GO" id="GO:0005886">
    <property type="term" value="C:plasma membrane"/>
    <property type="evidence" value="ECO:0007669"/>
    <property type="project" value="UniProtKB-SubCell"/>
</dbReference>
<keyword evidence="3" id="KW-1003">Cell membrane</keyword>
<proteinExistence type="inferred from homology"/>
<dbReference type="Pfam" id="PF13855">
    <property type="entry name" value="LRR_8"/>
    <property type="match status" value="2"/>
</dbReference>
<evidence type="ECO:0000256" key="4">
    <source>
        <dbReference type="ARBA" id="ARBA00022614"/>
    </source>
</evidence>
<dbReference type="InterPro" id="IPR046956">
    <property type="entry name" value="RLP23-like"/>
</dbReference>
<evidence type="ECO:0000256" key="10">
    <source>
        <dbReference type="ARBA" id="ARBA00023170"/>
    </source>
</evidence>
<dbReference type="SUPFAM" id="SSF52058">
    <property type="entry name" value="L domain-like"/>
    <property type="match status" value="2"/>
</dbReference>
<accession>A0A978UVE7</accession>
<gene>
    <name evidence="13" type="ORF">FEM48_Zijuj09G0214700</name>
</gene>
<keyword evidence="9 12" id="KW-0472">Membrane</keyword>
<dbReference type="SMART" id="SM00369">
    <property type="entry name" value="LRR_TYP"/>
    <property type="match status" value="9"/>
</dbReference>
<dbReference type="AlphaFoldDB" id="A0A978UVE7"/>
<reference evidence="13" key="1">
    <citation type="journal article" date="2021" name="Front. Plant Sci.">
        <title>Chromosome-Scale Genome Assembly for Chinese Sour Jujube and Insights Into Its Genome Evolution and Domestication Signature.</title>
        <authorList>
            <person name="Shen L.-Y."/>
            <person name="Luo H."/>
            <person name="Wang X.-L."/>
            <person name="Wang X.-M."/>
            <person name="Qiu X.-J."/>
            <person name="Liu H."/>
            <person name="Zhou S.-S."/>
            <person name="Jia K.-H."/>
            <person name="Nie S."/>
            <person name="Bao Y.-T."/>
            <person name="Zhang R.-G."/>
            <person name="Yun Q.-Z."/>
            <person name="Chai Y.-H."/>
            <person name="Lu J.-Y."/>
            <person name="Li Y."/>
            <person name="Zhao S.-W."/>
            <person name="Mao J.-F."/>
            <person name="Jia S.-G."/>
            <person name="Mao Y.-M."/>
        </authorList>
    </citation>
    <scope>NUCLEOTIDE SEQUENCE</scope>
    <source>
        <strain evidence="13">AT0</strain>
        <tissue evidence="13">Leaf</tissue>
    </source>
</reference>
<keyword evidence="4" id="KW-0433">Leucine-rich repeat</keyword>
<sequence length="680" mass="75995">MSATYLLQTVSRIPSILELHLPSCQLSDRPLTLPFLNFTSLSVLDLSNNGFKSTIPDWLFNLRSLVKLDLSNNHFHGEIPDAISNLAFLERLDLSGNSIGGKLSRNLGKLCNLRSMELYDNKISGEIVDYFDSLSECFSNRLETLDLGDNGVMGKLPDALGYIKSLRVLRLSNNSLQRLLPCSVGNLKSLQKILLGDNRMSGRVLSSLSFNKHSSVYLLSNHFDGLFPLLSSNITTLYLSINQFLRPILDDIGEAMPLLSTLDISFKTLTRSIPLSIENLSKLTVFVISNNKLSGQVPQFWENLPFLEFIDMSNNSLFGTIPRSIGSLSHLQYLSIPSNNFSGELPSFRNYFKMVNIILSYNKFFGKLPVWIGSMSALLILRLKANFFTGNIPSKLCSLSNLHILDLSHNSELPSYLKNCTSLASLDLGDNKFSRKLPSWIGETMPNLLILRMRSNFFTGDIPLTFYSLANLHILDLSYNSLSGHMLDCIGILSGEIPKELIRLVKLVALNLSMNYLTGLLPTDIVNLKSLETHDLSNNKLFGPIPLSMPSLTFLSHLNLSYNTLSGKIPTANQFQTLGDPSIYQGNAGLFGKPLPTDCTGSIIDTLGEKEEEDGDIGDPLIEQLGFFISMFLGFFVGFWGVCGTLIIKRSWRDAYFHFVDRVKEHFVGKKRTKLNRKQH</sequence>
<dbReference type="EMBL" id="JAEACU010000009">
    <property type="protein sequence ID" value="KAH7518847.1"/>
    <property type="molecule type" value="Genomic_DNA"/>
</dbReference>
<evidence type="ECO:0000256" key="2">
    <source>
        <dbReference type="ARBA" id="ARBA00009592"/>
    </source>
</evidence>
<evidence type="ECO:0000256" key="11">
    <source>
        <dbReference type="ARBA" id="ARBA00023180"/>
    </source>
</evidence>
<keyword evidence="10" id="KW-0675">Receptor</keyword>
<evidence type="ECO:0000313" key="13">
    <source>
        <dbReference type="EMBL" id="KAH7518847.1"/>
    </source>
</evidence>
<keyword evidence="7" id="KW-0677">Repeat</keyword>
<evidence type="ECO:0000256" key="1">
    <source>
        <dbReference type="ARBA" id="ARBA00004251"/>
    </source>
</evidence>
<name>A0A978UVE7_ZIZJJ</name>
<dbReference type="InterPro" id="IPR032675">
    <property type="entry name" value="LRR_dom_sf"/>
</dbReference>
<evidence type="ECO:0000256" key="5">
    <source>
        <dbReference type="ARBA" id="ARBA00022692"/>
    </source>
</evidence>
<dbReference type="Gene3D" id="3.80.10.10">
    <property type="entry name" value="Ribonuclease Inhibitor"/>
    <property type="match status" value="4"/>
</dbReference>
<dbReference type="PANTHER" id="PTHR48063">
    <property type="entry name" value="LRR RECEPTOR-LIKE KINASE"/>
    <property type="match status" value="1"/>
</dbReference>
<feature type="transmembrane region" description="Helical" evidence="12">
    <location>
        <begin position="625"/>
        <end position="648"/>
    </location>
</feature>
<keyword evidence="8 12" id="KW-1133">Transmembrane helix</keyword>
<dbReference type="InterPro" id="IPR003591">
    <property type="entry name" value="Leu-rich_rpt_typical-subtyp"/>
</dbReference>
<evidence type="ECO:0000256" key="7">
    <source>
        <dbReference type="ARBA" id="ARBA00022737"/>
    </source>
</evidence>
<evidence type="ECO:0000256" key="8">
    <source>
        <dbReference type="ARBA" id="ARBA00022989"/>
    </source>
</evidence>
<evidence type="ECO:0000256" key="6">
    <source>
        <dbReference type="ARBA" id="ARBA00022729"/>
    </source>
</evidence>
<comment type="similarity">
    <text evidence="2">Belongs to the RLP family.</text>
</comment>
<dbReference type="Pfam" id="PF00560">
    <property type="entry name" value="LRR_1"/>
    <property type="match status" value="5"/>
</dbReference>
<evidence type="ECO:0000256" key="3">
    <source>
        <dbReference type="ARBA" id="ARBA00022475"/>
    </source>
</evidence>
<organism evidence="13 14">
    <name type="scientific">Ziziphus jujuba var. spinosa</name>
    <dbReference type="NCBI Taxonomy" id="714518"/>
    <lineage>
        <taxon>Eukaryota</taxon>
        <taxon>Viridiplantae</taxon>
        <taxon>Streptophyta</taxon>
        <taxon>Embryophyta</taxon>
        <taxon>Tracheophyta</taxon>
        <taxon>Spermatophyta</taxon>
        <taxon>Magnoliopsida</taxon>
        <taxon>eudicotyledons</taxon>
        <taxon>Gunneridae</taxon>
        <taxon>Pentapetalae</taxon>
        <taxon>rosids</taxon>
        <taxon>fabids</taxon>
        <taxon>Rosales</taxon>
        <taxon>Rhamnaceae</taxon>
        <taxon>Paliureae</taxon>
        <taxon>Ziziphus</taxon>
    </lineage>
</organism>
<comment type="subcellular location">
    <subcellularLocation>
        <location evidence="1">Cell membrane</location>
        <topology evidence="1">Single-pass type I membrane protein</topology>
    </subcellularLocation>
</comment>
<dbReference type="InterPro" id="IPR001611">
    <property type="entry name" value="Leu-rich_rpt"/>
</dbReference>
<dbReference type="FunFam" id="3.80.10.10:FF:000649">
    <property type="entry name" value="Leucine Rich Repeat family protein"/>
    <property type="match status" value="1"/>
</dbReference>
<dbReference type="PANTHER" id="PTHR48063:SF81">
    <property type="entry name" value="LEUCINE-RICH REPEAT-CONTAINING N-TERMINAL PLANT-TYPE DOMAIN-CONTAINING PROTEIN"/>
    <property type="match status" value="1"/>
</dbReference>
<keyword evidence="6" id="KW-0732">Signal</keyword>
<comment type="caution">
    <text evidence="13">The sequence shown here is derived from an EMBL/GenBank/DDBJ whole genome shotgun (WGS) entry which is preliminary data.</text>
</comment>